<dbReference type="InterPro" id="IPR023393">
    <property type="entry name" value="START-like_dom_sf"/>
</dbReference>
<proteinExistence type="predicted"/>
<reference evidence="1 2" key="1">
    <citation type="submission" date="2018-01" db="EMBL/GenBank/DDBJ databases">
        <title>Genome sequence of Iodobacter sp. strain PCH194 isolated from Indian Trans-Himalaya.</title>
        <authorList>
            <person name="Kumar V."/>
            <person name="Thakur V."/>
            <person name="Kumar S."/>
            <person name="Singh D."/>
        </authorList>
    </citation>
    <scope>NUCLEOTIDE SEQUENCE [LARGE SCALE GENOMIC DNA]</scope>
    <source>
        <strain evidence="1 2">PCH194</strain>
    </source>
</reference>
<dbReference type="Pfam" id="PF10604">
    <property type="entry name" value="Polyketide_cyc2"/>
    <property type="match status" value="1"/>
</dbReference>
<dbReference type="InterPro" id="IPR019587">
    <property type="entry name" value="Polyketide_cyclase/dehydratase"/>
</dbReference>
<dbReference type="Proteomes" id="UP000515917">
    <property type="component" value="Chromosome"/>
</dbReference>
<dbReference type="Gene3D" id="3.30.530.20">
    <property type="match status" value="1"/>
</dbReference>
<keyword evidence="2" id="KW-1185">Reference proteome</keyword>
<evidence type="ECO:0000313" key="1">
    <source>
        <dbReference type="EMBL" id="QBC44849.1"/>
    </source>
</evidence>
<evidence type="ECO:0000313" key="2">
    <source>
        <dbReference type="Proteomes" id="UP000515917"/>
    </source>
</evidence>
<dbReference type="KEGG" id="ifl:C1H71_15780"/>
<name>A0A7G3GCM1_9NEIS</name>
<dbReference type="SUPFAM" id="SSF55961">
    <property type="entry name" value="Bet v1-like"/>
    <property type="match status" value="1"/>
</dbReference>
<accession>A0A7G3GCM1</accession>
<gene>
    <name evidence="1" type="ORF">C1H71_15780</name>
</gene>
<dbReference type="AlphaFoldDB" id="A0A7G3GCM1"/>
<protein>
    <submittedName>
        <fullName evidence="1">Oligoketide cyclase</fullName>
    </submittedName>
</protein>
<organism evidence="1 2">
    <name type="scientific">Iodobacter fluviatilis</name>
    <dbReference type="NCBI Taxonomy" id="537"/>
    <lineage>
        <taxon>Bacteria</taxon>
        <taxon>Pseudomonadati</taxon>
        <taxon>Pseudomonadota</taxon>
        <taxon>Betaproteobacteria</taxon>
        <taxon>Neisseriales</taxon>
        <taxon>Chitinibacteraceae</taxon>
        <taxon>Iodobacter</taxon>
    </lineage>
</organism>
<dbReference type="EMBL" id="CP025781">
    <property type="protein sequence ID" value="QBC44849.1"/>
    <property type="molecule type" value="Genomic_DNA"/>
</dbReference>
<sequence length="153" mass="17793">MKTIKRQIEINRPQVEVFDLTQDYAKRLDWDSYLTKAYLLGNADEAGIGVDSFCQNRYGSVMISRYISFNRPHVAAVTMIKGPFILKRFSGAWNVKKINEQRSKLTFTYHFELKGGVIGRLLLPITSHLFASDMNKRLFAIKRYLESNIKRPR</sequence>
<dbReference type="CDD" id="cd07812">
    <property type="entry name" value="SRPBCC"/>
    <property type="match status" value="1"/>
</dbReference>
<dbReference type="RefSeq" id="WP_130107364.1">
    <property type="nucleotide sequence ID" value="NZ_CP025781.1"/>
</dbReference>